<keyword evidence="1" id="KW-0238">DNA-binding</keyword>
<feature type="region of interest" description="Disordered" evidence="3">
    <location>
        <begin position="1"/>
        <end position="38"/>
    </location>
</feature>
<dbReference type="AlphaFoldDB" id="A0A9Q0XYG3"/>
<dbReference type="InterPro" id="IPR011010">
    <property type="entry name" value="DNA_brk_join_enz"/>
</dbReference>
<evidence type="ECO:0000256" key="3">
    <source>
        <dbReference type="SAM" id="MobiDB-lite"/>
    </source>
</evidence>
<dbReference type="GO" id="GO:0006310">
    <property type="term" value="P:DNA recombination"/>
    <property type="evidence" value="ECO:0007669"/>
    <property type="project" value="UniProtKB-KW"/>
</dbReference>
<dbReference type="Gene3D" id="1.10.443.10">
    <property type="entry name" value="Intergrase catalytic core"/>
    <property type="match status" value="1"/>
</dbReference>
<reference evidence="4" key="1">
    <citation type="journal article" date="2023" name="DNA Res.">
        <title>Chromosome-level genome assembly of Phrynocephalus forsythii using third-generation DNA sequencing and Hi-C analysis.</title>
        <authorList>
            <person name="Qi Y."/>
            <person name="Zhao W."/>
            <person name="Zhao Y."/>
            <person name="Niu C."/>
            <person name="Cao S."/>
            <person name="Zhang Y."/>
        </authorList>
    </citation>
    <scope>NUCLEOTIDE SEQUENCE</scope>
    <source>
        <tissue evidence="4">Muscle</tissue>
    </source>
</reference>
<dbReference type="GO" id="GO:0015074">
    <property type="term" value="P:DNA integration"/>
    <property type="evidence" value="ECO:0007669"/>
    <property type="project" value="InterPro"/>
</dbReference>
<dbReference type="EMBL" id="JAPFRF010000005">
    <property type="protein sequence ID" value="KAJ7332170.1"/>
    <property type="molecule type" value="Genomic_DNA"/>
</dbReference>
<dbReference type="GO" id="GO:0003677">
    <property type="term" value="F:DNA binding"/>
    <property type="evidence" value="ECO:0007669"/>
    <property type="project" value="UniProtKB-KW"/>
</dbReference>
<evidence type="ECO:0000313" key="5">
    <source>
        <dbReference type="Proteomes" id="UP001142489"/>
    </source>
</evidence>
<evidence type="ECO:0000256" key="1">
    <source>
        <dbReference type="ARBA" id="ARBA00023125"/>
    </source>
</evidence>
<dbReference type="Proteomes" id="UP001142489">
    <property type="component" value="Unassembled WGS sequence"/>
</dbReference>
<feature type="compositionally biased region" description="Polar residues" evidence="3">
    <location>
        <begin position="19"/>
        <end position="38"/>
    </location>
</feature>
<dbReference type="SUPFAM" id="SSF56349">
    <property type="entry name" value="DNA breaking-rejoining enzymes"/>
    <property type="match status" value="1"/>
</dbReference>
<dbReference type="InterPro" id="IPR013762">
    <property type="entry name" value="Integrase-like_cat_sf"/>
</dbReference>
<protein>
    <recommendedName>
        <fullName evidence="6">Tyr recombinase domain-containing protein</fullName>
    </recommendedName>
</protein>
<gene>
    <name evidence="4" type="ORF">JRQ81_014350</name>
</gene>
<proteinExistence type="predicted"/>
<dbReference type="PANTHER" id="PTHR33066">
    <property type="entry name" value="INTEGRASE_SAM-LIKE_N DOMAIN-CONTAINING PROTEIN"/>
    <property type="match status" value="1"/>
</dbReference>
<dbReference type="InterPro" id="IPR010998">
    <property type="entry name" value="Integrase_recombinase_N"/>
</dbReference>
<evidence type="ECO:0000256" key="2">
    <source>
        <dbReference type="ARBA" id="ARBA00023172"/>
    </source>
</evidence>
<dbReference type="OrthoDB" id="9908816at2759"/>
<sequence>MVHYSPLHGHRIPPPPSTAGPSHTASQPHPSSKSPCLTSNSMAGELSIQSILANARKPSTVKLYARKWQLFLTFATSSSLPTYPTTLDALLQFLLSLFRKGLSISTLRVYIAAVVYHQPTGSEGSHLFKHPTLKLFLQGLRNTRPHHCPPTPQWSLNIVLQAHKGRPFEPMATAPLLLLSLKTCFLIAITSARRASELAALRMDPPFLQFYPDKVTLFPDITFLPKVVSEFHINQPIILPTFFPAPTTDLERSLHLLDVRRALLFYLSRTAPVRKTKRLFVRTVDPQKGEPVSSQAISKWICNTITLAYLTKGCALPSPPKGHSTRAVAFSTAFLRGIPIPDICKAATWAAPSTFANHYRMDVRARADTAFGRAVLSSALQ</sequence>
<name>A0A9Q0XYG3_9SAUR</name>
<dbReference type="Gene3D" id="1.10.150.130">
    <property type="match status" value="1"/>
</dbReference>
<accession>A0A9Q0XYG3</accession>
<dbReference type="PANTHER" id="PTHR33066:SF2">
    <property type="entry name" value="FILAGGRIN-2-LIKE"/>
    <property type="match status" value="1"/>
</dbReference>
<keyword evidence="2" id="KW-0233">DNA recombination</keyword>
<evidence type="ECO:0000313" key="4">
    <source>
        <dbReference type="EMBL" id="KAJ7332170.1"/>
    </source>
</evidence>
<evidence type="ECO:0008006" key="6">
    <source>
        <dbReference type="Google" id="ProtNLM"/>
    </source>
</evidence>
<comment type="caution">
    <text evidence="4">The sequence shown here is derived from an EMBL/GenBank/DDBJ whole genome shotgun (WGS) entry which is preliminary data.</text>
</comment>
<keyword evidence="5" id="KW-1185">Reference proteome</keyword>
<organism evidence="4 5">
    <name type="scientific">Phrynocephalus forsythii</name>
    <dbReference type="NCBI Taxonomy" id="171643"/>
    <lineage>
        <taxon>Eukaryota</taxon>
        <taxon>Metazoa</taxon>
        <taxon>Chordata</taxon>
        <taxon>Craniata</taxon>
        <taxon>Vertebrata</taxon>
        <taxon>Euteleostomi</taxon>
        <taxon>Lepidosauria</taxon>
        <taxon>Squamata</taxon>
        <taxon>Bifurcata</taxon>
        <taxon>Unidentata</taxon>
        <taxon>Episquamata</taxon>
        <taxon>Toxicofera</taxon>
        <taxon>Iguania</taxon>
        <taxon>Acrodonta</taxon>
        <taxon>Agamidae</taxon>
        <taxon>Agaminae</taxon>
        <taxon>Phrynocephalus</taxon>
    </lineage>
</organism>
<dbReference type="SUPFAM" id="SSF47823">
    <property type="entry name" value="lambda integrase-like, N-terminal domain"/>
    <property type="match status" value="1"/>
</dbReference>